<dbReference type="Proteomes" id="UP000054623">
    <property type="component" value="Unassembled WGS sequence"/>
</dbReference>
<accession>A0A098AY88</accession>
<comment type="similarity">
    <text evidence="1">Belongs to the bacterial solute-binding protein SsuA/TauA family.</text>
</comment>
<sequence>MRRKSFSSLVLSLVLVLALSTGCGQKNTANPGDSQAGDTLTIGSMTIEENLPVLVAQQNGYFAEQNLEVKLLTFQSPVELQSAFQTGQLDGMITDIMIAALLKSSGEDLRVASIALGATPEEGRFAIIASPASTVKSVADLKGKSIGISNNSIIEYVTDKLLLAGGVNPGEVNKTTVAKLPLRVEMLLSNQIDAIVVPDPQISYVVSQGAKIIAEDSQGENLSQSVTIVGKKTLNEKQDALQRFYQAYTKGVQAINASPDQYKELLVKNVNIPESIAASYQVQHYSEPQLPEEKDVNKVLEWLQEKGLLKNPVDYESFVQSGLY</sequence>
<feature type="domain" description="Solute-binding protein family 3/N-terminal" evidence="3">
    <location>
        <begin position="39"/>
        <end position="273"/>
    </location>
</feature>
<evidence type="ECO:0000259" key="3">
    <source>
        <dbReference type="SMART" id="SM00062"/>
    </source>
</evidence>
<name>A0A098AY88_DESHA</name>
<dbReference type="EMBL" id="LK996017">
    <property type="protein sequence ID" value="CDX01588.1"/>
    <property type="molecule type" value="Genomic_DNA"/>
</dbReference>
<reference evidence="4" key="1">
    <citation type="submission" date="2014-07" db="EMBL/GenBank/DDBJ databases">
        <authorList>
            <person name="Hornung V.Bastian."/>
        </authorList>
    </citation>
    <scope>NUCLEOTIDE SEQUENCE</scope>
    <source>
        <strain evidence="4">PCE-S</strain>
    </source>
</reference>
<feature type="chain" id="PRO_5038207443" evidence="2">
    <location>
        <begin position="29"/>
        <end position="324"/>
    </location>
</feature>
<dbReference type="SUPFAM" id="SSF53850">
    <property type="entry name" value="Periplasmic binding protein-like II"/>
    <property type="match status" value="1"/>
</dbReference>
<evidence type="ECO:0000313" key="5">
    <source>
        <dbReference type="EMBL" id="KTE90974.1"/>
    </source>
</evidence>
<dbReference type="InterPro" id="IPR001638">
    <property type="entry name" value="Solute-binding_3/MltF_N"/>
</dbReference>
<dbReference type="PROSITE" id="PS51257">
    <property type="entry name" value="PROKAR_LIPOPROTEIN"/>
    <property type="match status" value="1"/>
</dbReference>
<dbReference type="Pfam" id="PF09084">
    <property type="entry name" value="NMT1"/>
    <property type="match status" value="1"/>
</dbReference>
<dbReference type="OrthoDB" id="9815602at2"/>
<dbReference type="OMA" id="EWTEILV"/>
<feature type="signal peptide" evidence="2">
    <location>
        <begin position="1"/>
        <end position="28"/>
    </location>
</feature>
<dbReference type="AlphaFoldDB" id="A0A098AY88"/>
<dbReference type="PANTHER" id="PTHR30024">
    <property type="entry name" value="ALIPHATIC SULFONATES-BINDING PROTEIN-RELATED"/>
    <property type="match status" value="1"/>
</dbReference>
<dbReference type="RefSeq" id="WP_011459744.1">
    <property type="nucleotide sequence ID" value="NZ_JAYFNZ010000034.1"/>
</dbReference>
<dbReference type="InterPro" id="IPR015168">
    <property type="entry name" value="SsuA/THI5"/>
</dbReference>
<keyword evidence="2" id="KW-0732">Signal</keyword>
<gene>
    <name evidence="5" type="ORF">AT727_05080</name>
    <name evidence="4" type="ORF">DPCES_1701</name>
</gene>
<organism evidence="4">
    <name type="scientific">Desulfitobacterium hafniense</name>
    <name type="common">Desulfitobacterium frappieri</name>
    <dbReference type="NCBI Taxonomy" id="49338"/>
    <lineage>
        <taxon>Bacteria</taxon>
        <taxon>Bacillati</taxon>
        <taxon>Bacillota</taxon>
        <taxon>Clostridia</taxon>
        <taxon>Eubacteriales</taxon>
        <taxon>Desulfitobacteriaceae</taxon>
        <taxon>Desulfitobacterium</taxon>
    </lineage>
</organism>
<evidence type="ECO:0000313" key="6">
    <source>
        <dbReference type="Proteomes" id="UP000054623"/>
    </source>
</evidence>
<reference evidence="5 6" key="2">
    <citation type="submission" date="2015-12" db="EMBL/GenBank/DDBJ databases">
        <title>Draft Genome Sequence of Desulfitobacterium hafniense Strain DH, a Sulfate-reducing Bacterium Isolated from Paddy Soils.</title>
        <authorList>
            <person name="Bao P."/>
            <person name="Zhang X."/>
            <person name="Li G."/>
        </authorList>
    </citation>
    <scope>NUCLEOTIDE SEQUENCE [LARGE SCALE GENOMIC DNA]</scope>
    <source>
        <strain evidence="5 6">DH</strain>
    </source>
</reference>
<dbReference type="SMART" id="SM00062">
    <property type="entry name" value="PBPb"/>
    <property type="match status" value="1"/>
</dbReference>
<protein>
    <submittedName>
        <fullName evidence="5">ABC transporter substrate-binding protein</fullName>
    </submittedName>
    <submittedName>
        <fullName evidence="4">ABC-type transporter, periplasmic subunit 3</fullName>
    </submittedName>
</protein>
<evidence type="ECO:0000313" key="4">
    <source>
        <dbReference type="EMBL" id="CDX01588.1"/>
    </source>
</evidence>
<dbReference type="Gene3D" id="3.40.190.10">
    <property type="entry name" value="Periplasmic binding protein-like II"/>
    <property type="match status" value="2"/>
</dbReference>
<proteinExistence type="inferred from homology"/>
<evidence type="ECO:0000256" key="1">
    <source>
        <dbReference type="ARBA" id="ARBA00010742"/>
    </source>
</evidence>
<dbReference type="EMBL" id="LOCK01000028">
    <property type="protein sequence ID" value="KTE90974.1"/>
    <property type="molecule type" value="Genomic_DNA"/>
</dbReference>
<evidence type="ECO:0000256" key="2">
    <source>
        <dbReference type="SAM" id="SignalP"/>
    </source>
</evidence>
<dbReference type="PATRIC" id="fig|49338.4.peg.1825"/>